<dbReference type="PROSITE" id="PS50011">
    <property type="entry name" value="PROTEIN_KINASE_DOM"/>
    <property type="match status" value="1"/>
</dbReference>
<feature type="region of interest" description="Disordered" evidence="1">
    <location>
        <begin position="24"/>
        <end position="45"/>
    </location>
</feature>
<dbReference type="GO" id="GO:0005524">
    <property type="term" value="F:ATP binding"/>
    <property type="evidence" value="ECO:0007669"/>
    <property type="project" value="InterPro"/>
</dbReference>
<keyword evidence="3" id="KW-0418">Kinase</keyword>
<dbReference type="SUPFAM" id="SSF56112">
    <property type="entry name" value="Protein kinase-like (PK-like)"/>
    <property type="match status" value="1"/>
</dbReference>
<dbReference type="AlphaFoldDB" id="A0A9P6D3S8"/>
<keyword evidence="4" id="KW-1185">Reference proteome</keyword>
<dbReference type="EMBL" id="MU155161">
    <property type="protein sequence ID" value="KAF9482784.1"/>
    <property type="molecule type" value="Genomic_DNA"/>
</dbReference>
<name>A0A9P6D3S8_9AGAR</name>
<reference evidence="3" key="1">
    <citation type="submission" date="2020-11" db="EMBL/GenBank/DDBJ databases">
        <authorList>
            <consortium name="DOE Joint Genome Institute"/>
            <person name="Ahrendt S."/>
            <person name="Riley R."/>
            <person name="Andreopoulos W."/>
            <person name="Labutti K."/>
            <person name="Pangilinan J."/>
            <person name="Ruiz-Duenas F.J."/>
            <person name="Barrasa J.M."/>
            <person name="Sanchez-Garcia M."/>
            <person name="Camarero S."/>
            <person name="Miyauchi S."/>
            <person name="Serrano A."/>
            <person name="Linde D."/>
            <person name="Babiker R."/>
            <person name="Drula E."/>
            <person name="Ayuso-Fernandez I."/>
            <person name="Pacheco R."/>
            <person name="Padilla G."/>
            <person name="Ferreira P."/>
            <person name="Barriuso J."/>
            <person name="Kellner H."/>
            <person name="Castanera R."/>
            <person name="Alfaro M."/>
            <person name="Ramirez L."/>
            <person name="Pisabarro A.G."/>
            <person name="Kuo A."/>
            <person name="Tritt A."/>
            <person name="Lipzen A."/>
            <person name="He G."/>
            <person name="Yan M."/>
            <person name="Ng V."/>
            <person name="Cullen D."/>
            <person name="Martin F."/>
            <person name="Rosso M.-N."/>
            <person name="Henrissat B."/>
            <person name="Hibbett D."/>
            <person name="Martinez A.T."/>
            <person name="Grigoriev I.V."/>
        </authorList>
    </citation>
    <scope>NUCLEOTIDE SEQUENCE</scope>
    <source>
        <strain evidence="3">CIRM-BRFM 674</strain>
    </source>
</reference>
<dbReference type="Gene3D" id="1.10.510.10">
    <property type="entry name" value="Transferase(Phosphotransferase) domain 1"/>
    <property type="match status" value="1"/>
</dbReference>
<dbReference type="Pfam" id="PF00069">
    <property type="entry name" value="Pkinase"/>
    <property type="match status" value="1"/>
</dbReference>
<dbReference type="InterPro" id="IPR011009">
    <property type="entry name" value="Kinase-like_dom_sf"/>
</dbReference>
<gene>
    <name evidence="3" type="ORF">BDN70DRAFT_800800</name>
</gene>
<dbReference type="InterPro" id="IPR000719">
    <property type="entry name" value="Prot_kinase_dom"/>
</dbReference>
<evidence type="ECO:0000313" key="4">
    <source>
        <dbReference type="Proteomes" id="UP000807469"/>
    </source>
</evidence>
<evidence type="ECO:0000256" key="1">
    <source>
        <dbReference type="SAM" id="MobiDB-lite"/>
    </source>
</evidence>
<protein>
    <submittedName>
        <fullName evidence="3">Kinase-like protein</fullName>
    </submittedName>
</protein>
<dbReference type="PANTHER" id="PTHR24362:SF309">
    <property type="entry name" value="PROTEIN KINASE DOMAIN-CONTAINING PROTEIN"/>
    <property type="match status" value="1"/>
</dbReference>
<sequence length="345" mass="39327">MHSSFLNHSASSRPFLQHSDAYIESSDTEDAPVSPTDSDSSFDEDEVNRRITPFWPKYCHVFRARGFRLETIKDVKLYYRNSQLTALDAGHRDFPFYSNQPDGRDDDALCPDAGIPDNLFRGIRLSDSQRVVVKAVHSKSREYNVICNLSRPPLRDDPMNHCIPVLDLFESMDDDIAFIIMEEWSSELIPNAGPCCLNVFLSALRQCIEHIVFMHKHCIAHLDISLRNLLTDYHGHYAYIDYEISRRFDPSQITLVYNYRGTEVPPECESGEGINPFKVDIWALAVLMLRACKLAGYWIPELMHVIEPMLNEVPDRRPSSLGALQIFDKVMSSLGISIGSPCVSH</sequence>
<keyword evidence="3" id="KW-0808">Transferase</keyword>
<feature type="domain" description="Protein kinase" evidence="2">
    <location>
        <begin position="81"/>
        <end position="345"/>
    </location>
</feature>
<evidence type="ECO:0000313" key="3">
    <source>
        <dbReference type="EMBL" id="KAF9482784.1"/>
    </source>
</evidence>
<dbReference type="PANTHER" id="PTHR24362">
    <property type="entry name" value="SERINE/THREONINE-PROTEIN KINASE NEK"/>
    <property type="match status" value="1"/>
</dbReference>
<organism evidence="3 4">
    <name type="scientific">Pholiota conissans</name>
    <dbReference type="NCBI Taxonomy" id="109636"/>
    <lineage>
        <taxon>Eukaryota</taxon>
        <taxon>Fungi</taxon>
        <taxon>Dikarya</taxon>
        <taxon>Basidiomycota</taxon>
        <taxon>Agaricomycotina</taxon>
        <taxon>Agaricomycetes</taxon>
        <taxon>Agaricomycetidae</taxon>
        <taxon>Agaricales</taxon>
        <taxon>Agaricineae</taxon>
        <taxon>Strophariaceae</taxon>
        <taxon>Pholiota</taxon>
    </lineage>
</organism>
<dbReference type="OrthoDB" id="3173976at2759"/>
<comment type="caution">
    <text evidence="3">The sequence shown here is derived from an EMBL/GenBank/DDBJ whole genome shotgun (WGS) entry which is preliminary data.</text>
</comment>
<dbReference type="SMART" id="SM00220">
    <property type="entry name" value="S_TKc"/>
    <property type="match status" value="1"/>
</dbReference>
<evidence type="ECO:0000259" key="2">
    <source>
        <dbReference type="PROSITE" id="PS50011"/>
    </source>
</evidence>
<proteinExistence type="predicted"/>
<dbReference type="Proteomes" id="UP000807469">
    <property type="component" value="Unassembled WGS sequence"/>
</dbReference>
<dbReference type="CDD" id="cd00180">
    <property type="entry name" value="PKc"/>
    <property type="match status" value="1"/>
</dbReference>
<dbReference type="GO" id="GO:0004672">
    <property type="term" value="F:protein kinase activity"/>
    <property type="evidence" value="ECO:0007669"/>
    <property type="project" value="InterPro"/>
</dbReference>
<accession>A0A9P6D3S8</accession>